<dbReference type="GO" id="GO:0033922">
    <property type="term" value="F:peptidoglycan beta-N-acetylmuramidase activity"/>
    <property type="evidence" value="ECO:0007669"/>
    <property type="project" value="InterPro"/>
</dbReference>
<dbReference type="PANTHER" id="PTHR42915">
    <property type="entry name" value="HYPOTHETICAL 460 KDA PROTEIN IN FEUA-SIGW INTERGENIC REGION [PRECURSOR]"/>
    <property type="match status" value="1"/>
</dbReference>
<sequence length="271" mass="28974">MKPKIALLALLALACVPAARTPSAAQQTVRPGVESFLARPPVALAGKRVGLVTNHTGTDSRGRSTADLLAASPHFKLVALFGPEHGIRGVAAAGDHVASGRDDKTGLPVHSLYGATRKPTPAMLEGVELLVFDIQDVGARPYTYISTMALAMQAAKEKGIPIVVLDRPNPIGGEVVEGGILEPKFASFVGMYPIPERHGMTAGELARLFNQEFGIGARLTVVPVEGWRRSMWFDRTGLPWVNPSPNIRRLEAAIHYPGTVFFEGTNLSEGR</sequence>
<reference evidence="3" key="1">
    <citation type="submission" date="2020-02" db="EMBL/GenBank/DDBJ databases">
        <authorList>
            <person name="Meier V. D."/>
        </authorList>
    </citation>
    <scope>NUCLEOTIDE SEQUENCE</scope>
    <source>
        <strain evidence="3">AVDCRST_MAG89</strain>
    </source>
</reference>
<evidence type="ECO:0000259" key="2">
    <source>
        <dbReference type="Pfam" id="PF07075"/>
    </source>
</evidence>
<feature type="domain" description="Peptidoglycan beta-N-acetylmuramidase NamZ N-terminal" evidence="2">
    <location>
        <begin position="49"/>
        <end position="250"/>
    </location>
</feature>
<evidence type="ECO:0000256" key="1">
    <source>
        <dbReference type="SAM" id="SignalP"/>
    </source>
</evidence>
<accession>A0A6J4LJ61</accession>
<dbReference type="PROSITE" id="PS51257">
    <property type="entry name" value="PROKAR_LIPOPROTEIN"/>
    <property type="match status" value="1"/>
</dbReference>
<dbReference type="EMBL" id="CADCTV010000487">
    <property type="protein sequence ID" value="CAA9334210.1"/>
    <property type="molecule type" value="Genomic_DNA"/>
</dbReference>
<proteinExistence type="predicted"/>
<organism evidence="3">
    <name type="scientific">uncultured Gemmatimonadota bacterium</name>
    <dbReference type="NCBI Taxonomy" id="203437"/>
    <lineage>
        <taxon>Bacteria</taxon>
        <taxon>Pseudomonadati</taxon>
        <taxon>Gemmatimonadota</taxon>
        <taxon>environmental samples</taxon>
    </lineage>
</organism>
<dbReference type="PANTHER" id="PTHR42915:SF1">
    <property type="entry name" value="PEPTIDOGLYCAN BETA-N-ACETYLMURAMIDASE NAMZ"/>
    <property type="match status" value="1"/>
</dbReference>
<dbReference type="Pfam" id="PF07075">
    <property type="entry name" value="NamZ_N"/>
    <property type="match status" value="1"/>
</dbReference>
<protein>
    <submittedName>
        <fullName evidence="3">Protein YzbB</fullName>
    </submittedName>
</protein>
<feature type="signal peptide" evidence="1">
    <location>
        <begin position="1"/>
        <end position="24"/>
    </location>
</feature>
<dbReference type="Gene3D" id="3.40.50.12170">
    <property type="entry name" value="Uncharacterised protein PF07075, DUF1343"/>
    <property type="match status" value="1"/>
</dbReference>
<dbReference type="AlphaFoldDB" id="A0A6J4LJ61"/>
<gene>
    <name evidence="3" type="ORF">AVDCRST_MAG89-2288</name>
</gene>
<feature type="non-terminal residue" evidence="3">
    <location>
        <position position="271"/>
    </location>
</feature>
<keyword evidence="1" id="KW-0732">Signal</keyword>
<name>A0A6J4LJ61_9BACT</name>
<feature type="chain" id="PRO_5027066147" evidence="1">
    <location>
        <begin position="25"/>
        <end position="271"/>
    </location>
</feature>
<dbReference type="InterPro" id="IPR008302">
    <property type="entry name" value="NamZ"/>
</dbReference>
<dbReference type="InterPro" id="IPR048502">
    <property type="entry name" value="NamZ_N"/>
</dbReference>
<evidence type="ECO:0000313" key="3">
    <source>
        <dbReference type="EMBL" id="CAA9334210.1"/>
    </source>
</evidence>